<keyword evidence="3" id="KW-1003">Cell membrane</keyword>
<evidence type="ECO:0000256" key="2">
    <source>
        <dbReference type="ARBA" id="ARBA00022448"/>
    </source>
</evidence>
<dbReference type="Gene3D" id="1.10.3720.10">
    <property type="entry name" value="MetI-like"/>
    <property type="match status" value="1"/>
</dbReference>
<keyword evidence="5 7" id="KW-1133">Transmembrane helix</keyword>
<feature type="transmembrane region" description="Helical" evidence="7">
    <location>
        <begin position="262"/>
        <end position="281"/>
    </location>
</feature>
<gene>
    <name evidence="9" type="ORF">QJS35_14425</name>
</gene>
<dbReference type="InterPro" id="IPR035906">
    <property type="entry name" value="MetI-like_sf"/>
</dbReference>
<evidence type="ECO:0000313" key="9">
    <source>
        <dbReference type="EMBL" id="MEQ4483586.1"/>
    </source>
</evidence>
<evidence type="ECO:0000259" key="8">
    <source>
        <dbReference type="PROSITE" id="PS50928"/>
    </source>
</evidence>
<dbReference type="EMBL" id="JASKHM010000008">
    <property type="protein sequence ID" value="MEQ4483586.1"/>
    <property type="molecule type" value="Genomic_DNA"/>
</dbReference>
<dbReference type="PANTHER" id="PTHR43744">
    <property type="entry name" value="ABC TRANSPORTER PERMEASE PROTEIN MG189-RELATED-RELATED"/>
    <property type="match status" value="1"/>
</dbReference>
<comment type="caution">
    <text evidence="9">The sequence shown here is derived from an EMBL/GenBank/DDBJ whole genome shotgun (WGS) entry which is preliminary data.</text>
</comment>
<feature type="transmembrane region" description="Helical" evidence="7">
    <location>
        <begin position="183"/>
        <end position="205"/>
    </location>
</feature>
<evidence type="ECO:0000256" key="6">
    <source>
        <dbReference type="ARBA" id="ARBA00023136"/>
    </source>
</evidence>
<dbReference type="RefSeq" id="WP_232186240.1">
    <property type="nucleotide sequence ID" value="NZ_JAIOAP010000007.1"/>
</dbReference>
<keyword evidence="4 7" id="KW-0812">Transmembrane</keyword>
<dbReference type="InterPro" id="IPR000515">
    <property type="entry name" value="MetI-like"/>
</dbReference>
<evidence type="ECO:0000256" key="7">
    <source>
        <dbReference type="SAM" id="Phobius"/>
    </source>
</evidence>
<proteinExistence type="predicted"/>
<name>A0ABV1KUB8_9BACL</name>
<feature type="transmembrane region" description="Helical" evidence="7">
    <location>
        <begin position="12"/>
        <end position="36"/>
    </location>
</feature>
<reference evidence="9 10" key="1">
    <citation type="journal article" date="2023" name="Genome Announc.">
        <title>Pan-Genome Analyses of the Genus Cohnella and Proposal of the Novel Species Cohnella silvisoli sp. nov., Isolated from Forest Soil.</title>
        <authorList>
            <person name="Wang C."/>
            <person name="Mao L."/>
            <person name="Bao G."/>
            <person name="Zhu H."/>
        </authorList>
    </citation>
    <scope>NUCLEOTIDE SEQUENCE [LARGE SCALE GENOMIC DNA]</scope>
    <source>
        <strain evidence="9 10">NL03-T5-1</strain>
    </source>
</reference>
<feature type="domain" description="ABC transmembrane type-1" evidence="8">
    <location>
        <begin position="75"/>
        <end position="275"/>
    </location>
</feature>
<dbReference type="CDD" id="cd06261">
    <property type="entry name" value="TM_PBP2"/>
    <property type="match status" value="1"/>
</dbReference>
<organism evidence="9 10">
    <name type="scientific">Cohnella silvisoli</name>
    <dbReference type="NCBI Taxonomy" id="2873699"/>
    <lineage>
        <taxon>Bacteria</taxon>
        <taxon>Bacillati</taxon>
        <taxon>Bacillota</taxon>
        <taxon>Bacilli</taxon>
        <taxon>Bacillales</taxon>
        <taxon>Paenibacillaceae</taxon>
        <taxon>Cohnella</taxon>
    </lineage>
</organism>
<dbReference type="PROSITE" id="PS50928">
    <property type="entry name" value="ABC_TM1"/>
    <property type="match status" value="1"/>
</dbReference>
<keyword evidence="10" id="KW-1185">Reference proteome</keyword>
<accession>A0ABV1KUB8</accession>
<sequence length="296" mass="33660">MKIKEDNLGGRIFNILNYAGLTLLFIICIYPFYYIFIYSLSDPVEAQKGITLLPAKVTLNNYIEIFQLKNMFHSFVVSVLRTAIGTGITVFSCSLFAYIVSKEELPYKKIIYRFVIITMYFNAGIIPYYLTMKMYHLNNNFLLYVVPSAISAFYVVLLKTFMEQLPPALEESAKIDGAGYFTIFTKIIFQVSTPIIATIAVFAAVTQWNSFIDNFLLVQNPKLRTLQLVLFEYFNQASQIASASKEDLARGTVVRKITPETIRMTITMVVTLPILCVYPSMQRYFVKGLILGAVKG</sequence>
<evidence type="ECO:0000256" key="4">
    <source>
        <dbReference type="ARBA" id="ARBA00022692"/>
    </source>
</evidence>
<dbReference type="SUPFAM" id="SSF161098">
    <property type="entry name" value="MetI-like"/>
    <property type="match status" value="1"/>
</dbReference>
<comment type="subcellular location">
    <subcellularLocation>
        <location evidence="1">Cell membrane</location>
        <topology evidence="1">Multi-pass membrane protein</topology>
    </subcellularLocation>
</comment>
<evidence type="ECO:0000256" key="3">
    <source>
        <dbReference type="ARBA" id="ARBA00022475"/>
    </source>
</evidence>
<keyword evidence="6 7" id="KW-0472">Membrane</keyword>
<dbReference type="PANTHER" id="PTHR43744:SF9">
    <property type="entry name" value="POLYGALACTURONAN_RHAMNOGALACTURONAN TRANSPORT SYSTEM PERMEASE PROTEIN YTCP"/>
    <property type="match status" value="1"/>
</dbReference>
<dbReference type="Proteomes" id="UP001493487">
    <property type="component" value="Unassembled WGS sequence"/>
</dbReference>
<keyword evidence="2" id="KW-0813">Transport</keyword>
<feature type="transmembrane region" description="Helical" evidence="7">
    <location>
        <begin position="75"/>
        <end position="98"/>
    </location>
</feature>
<evidence type="ECO:0000313" key="10">
    <source>
        <dbReference type="Proteomes" id="UP001493487"/>
    </source>
</evidence>
<evidence type="ECO:0000256" key="1">
    <source>
        <dbReference type="ARBA" id="ARBA00004651"/>
    </source>
</evidence>
<feature type="transmembrane region" description="Helical" evidence="7">
    <location>
        <begin position="110"/>
        <end position="129"/>
    </location>
</feature>
<protein>
    <submittedName>
        <fullName evidence="9">Carbohydrate ABC transporter permease</fullName>
    </submittedName>
</protein>
<feature type="transmembrane region" description="Helical" evidence="7">
    <location>
        <begin position="141"/>
        <end position="162"/>
    </location>
</feature>
<evidence type="ECO:0000256" key="5">
    <source>
        <dbReference type="ARBA" id="ARBA00022989"/>
    </source>
</evidence>